<reference evidence="4" key="1">
    <citation type="journal article" date="2023" name="BMC Genomics">
        <title>Chromosome-level genome assemblies of Cutaneotrichosporon spp. (Trichosporonales, Basidiomycota) reveal imbalanced evolution between nucleotide sequences and chromosome synteny.</title>
        <authorList>
            <person name="Kobayashi Y."/>
            <person name="Kayamori A."/>
            <person name="Aoki K."/>
            <person name="Shiwa Y."/>
            <person name="Matsutani M."/>
            <person name="Fujita N."/>
            <person name="Sugita T."/>
            <person name="Iwasaki W."/>
            <person name="Tanaka N."/>
            <person name="Takashima M."/>
        </authorList>
    </citation>
    <scope>NUCLEOTIDE SEQUENCE</scope>
    <source>
        <strain evidence="4">HIS016</strain>
    </source>
</reference>
<feature type="region of interest" description="Disordered" evidence="2">
    <location>
        <begin position="1"/>
        <end position="31"/>
    </location>
</feature>
<dbReference type="Pfam" id="PF02834">
    <property type="entry name" value="LigT_PEase"/>
    <property type="match status" value="1"/>
</dbReference>
<organism evidence="4 5">
    <name type="scientific">Cutaneotrichosporon spelunceum</name>
    <dbReference type="NCBI Taxonomy" id="1672016"/>
    <lineage>
        <taxon>Eukaryota</taxon>
        <taxon>Fungi</taxon>
        <taxon>Dikarya</taxon>
        <taxon>Basidiomycota</taxon>
        <taxon>Agaricomycotina</taxon>
        <taxon>Tremellomycetes</taxon>
        <taxon>Trichosporonales</taxon>
        <taxon>Trichosporonaceae</taxon>
        <taxon>Cutaneotrichosporon</taxon>
    </lineage>
</organism>
<name>A0AAD3TPZ5_9TREE</name>
<feature type="domain" description="Phosphoesterase HXTX" evidence="3">
    <location>
        <begin position="45"/>
        <end position="121"/>
    </location>
</feature>
<evidence type="ECO:0000313" key="5">
    <source>
        <dbReference type="Proteomes" id="UP001222932"/>
    </source>
</evidence>
<keyword evidence="5" id="KW-1185">Reference proteome</keyword>
<feature type="compositionally biased region" description="Pro residues" evidence="2">
    <location>
        <begin position="146"/>
        <end position="156"/>
    </location>
</feature>
<evidence type="ECO:0000256" key="1">
    <source>
        <dbReference type="ARBA" id="ARBA00022801"/>
    </source>
</evidence>
<dbReference type="Proteomes" id="UP001222932">
    <property type="component" value="Unassembled WGS sequence"/>
</dbReference>
<dbReference type="AlphaFoldDB" id="A0AAD3TPZ5"/>
<feature type="region of interest" description="Disordered" evidence="2">
    <location>
        <begin position="123"/>
        <end position="211"/>
    </location>
</feature>
<dbReference type="EMBL" id="BTCM01000001">
    <property type="protein sequence ID" value="GMK54387.1"/>
    <property type="molecule type" value="Genomic_DNA"/>
</dbReference>
<dbReference type="Gene3D" id="3.90.1140.10">
    <property type="entry name" value="Cyclic phosphodiesterase"/>
    <property type="match status" value="2"/>
</dbReference>
<protein>
    <recommendedName>
        <fullName evidence="3">Phosphoesterase HXTX domain-containing protein</fullName>
    </recommendedName>
</protein>
<accession>A0AAD3TPZ5</accession>
<feature type="compositionally biased region" description="Low complexity" evidence="2">
    <location>
        <begin position="164"/>
        <end position="187"/>
    </location>
</feature>
<keyword evidence="1" id="KW-0378">Hydrolase</keyword>
<gene>
    <name evidence="4" type="primary">ligT</name>
    <name evidence="4" type="ORF">CspeluHIS016_0109730</name>
</gene>
<evidence type="ECO:0000259" key="3">
    <source>
        <dbReference type="Pfam" id="PF02834"/>
    </source>
</evidence>
<reference evidence="4" key="2">
    <citation type="submission" date="2023-06" db="EMBL/GenBank/DDBJ databases">
        <authorList>
            <person name="Kobayashi Y."/>
            <person name="Kayamori A."/>
            <person name="Aoki K."/>
            <person name="Shiwa Y."/>
            <person name="Fujita N."/>
            <person name="Sugita T."/>
            <person name="Iwasaki W."/>
            <person name="Tanaka N."/>
            <person name="Takashima M."/>
        </authorList>
    </citation>
    <scope>NUCLEOTIDE SEQUENCE</scope>
    <source>
        <strain evidence="4">HIS016</strain>
    </source>
</reference>
<feature type="compositionally biased region" description="Polar residues" evidence="2">
    <location>
        <begin position="1"/>
        <end position="11"/>
    </location>
</feature>
<dbReference type="GO" id="GO:0004113">
    <property type="term" value="F:2',3'-cyclic-nucleotide 3'-phosphodiesterase activity"/>
    <property type="evidence" value="ECO:0007669"/>
    <property type="project" value="InterPro"/>
</dbReference>
<proteinExistence type="predicted"/>
<dbReference type="GO" id="GO:0008664">
    <property type="term" value="F:RNA 2',3'-cyclic 3'-phosphodiesterase activity"/>
    <property type="evidence" value="ECO:0007669"/>
    <property type="project" value="InterPro"/>
</dbReference>
<evidence type="ECO:0000313" key="4">
    <source>
        <dbReference type="EMBL" id="GMK54387.1"/>
    </source>
</evidence>
<dbReference type="InterPro" id="IPR009097">
    <property type="entry name" value="Cyclic_Pdiesterase"/>
</dbReference>
<sequence>MSGVSPDSPSSLEPPATDPPDADPTIETPGTGLTDSTMRLFFAVPLSPAQASRIAAWRDTLRLPATASRVPAPMMHLTLAFLGAVPADRVPALLALGARVAATAESGSLVLDRVNCWRNGVLHLAPRPSKPGKPARTRVEQERPNSGPPGPGPPGPETSFQRLSLSPVPFAPSSPSAPSAPTETAAADPRPPSTVSSAHTSGPARISPPTQAPDALHALAARLAGELDADGVPFDHRFSAHLTLARRAAGVRAYRRFRVPIARLVLYLSDERGYTVLGEWRAEKYHHKA</sequence>
<comment type="caution">
    <text evidence="4">The sequence shown here is derived from an EMBL/GenBank/DDBJ whole genome shotgun (WGS) entry which is preliminary data.</text>
</comment>
<dbReference type="PANTHER" id="PTHR35561">
    <property type="entry name" value="RNA 2',3'-CYCLIC PHOSPHODIESTERASE"/>
    <property type="match status" value="1"/>
</dbReference>
<dbReference type="InterPro" id="IPR004175">
    <property type="entry name" value="RNA_CPDase"/>
</dbReference>
<dbReference type="PANTHER" id="PTHR35561:SF1">
    <property type="entry name" value="RNA 2',3'-CYCLIC PHOSPHODIESTERASE"/>
    <property type="match status" value="1"/>
</dbReference>
<dbReference type="InterPro" id="IPR014051">
    <property type="entry name" value="Phosphoesterase_HXTX"/>
</dbReference>
<evidence type="ECO:0000256" key="2">
    <source>
        <dbReference type="SAM" id="MobiDB-lite"/>
    </source>
</evidence>
<dbReference type="SUPFAM" id="SSF55144">
    <property type="entry name" value="LigT-like"/>
    <property type="match status" value="2"/>
</dbReference>